<proteinExistence type="predicted"/>
<evidence type="ECO:0000313" key="3">
    <source>
        <dbReference type="Proteomes" id="UP001201980"/>
    </source>
</evidence>
<gene>
    <name evidence="2" type="ORF">MKZ38_001615</name>
</gene>
<feature type="compositionally biased region" description="Polar residues" evidence="1">
    <location>
        <begin position="134"/>
        <end position="143"/>
    </location>
</feature>
<feature type="region of interest" description="Disordered" evidence="1">
    <location>
        <begin position="104"/>
        <end position="175"/>
    </location>
</feature>
<keyword evidence="3" id="KW-1185">Reference proteome</keyword>
<evidence type="ECO:0000256" key="1">
    <source>
        <dbReference type="SAM" id="MobiDB-lite"/>
    </source>
</evidence>
<accession>A0AAD5RFD4</accession>
<organism evidence="2 3">
    <name type="scientific">Zalerion maritima</name>
    <dbReference type="NCBI Taxonomy" id="339359"/>
    <lineage>
        <taxon>Eukaryota</taxon>
        <taxon>Fungi</taxon>
        <taxon>Dikarya</taxon>
        <taxon>Ascomycota</taxon>
        <taxon>Pezizomycotina</taxon>
        <taxon>Sordariomycetes</taxon>
        <taxon>Lulworthiomycetidae</taxon>
        <taxon>Lulworthiales</taxon>
        <taxon>Lulworthiaceae</taxon>
        <taxon>Zalerion</taxon>
    </lineage>
</organism>
<dbReference type="EMBL" id="JAKWBI020001458">
    <property type="protein sequence ID" value="KAJ2890601.1"/>
    <property type="molecule type" value="Genomic_DNA"/>
</dbReference>
<dbReference type="Proteomes" id="UP001201980">
    <property type="component" value="Unassembled WGS sequence"/>
</dbReference>
<comment type="caution">
    <text evidence="2">The sequence shown here is derived from an EMBL/GenBank/DDBJ whole genome shotgun (WGS) entry which is preliminary data.</text>
</comment>
<feature type="compositionally biased region" description="Basic and acidic residues" evidence="1">
    <location>
        <begin position="154"/>
        <end position="164"/>
    </location>
</feature>
<reference evidence="2" key="1">
    <citation type="submission" date="2022-07" db="EMBL/GenBank/DDBJ databases">
        <title>Draft genome sequence of Zalerion maritima ATCC 34329, a (micro)plastics degrading marine fungus.</title>
        <authorList>
            <person name="Paco A."/>
            <person name="Goncalves M.F.M."/>
            <person name="Rocha-Santos T.A.P."/>
            <person name="Alves A."/>
        </authorList>
    </citation>
    <scope>NUCLEOTIDE SEQUENCE</scope>
    <source>
        <strain evidence="2">ATCC 34329</strain>
    </source>
</reference>
<evidence type="ECO:0000313" key="2">
    <source>
        <dbReference type="EMBL" id="KAJ2890601.1"/>
    </source>
</evidence>
<protein>
    <submittedName>
        <fullName evidence="2">Uncharacterized protein</fullName>
    </submittedName>
</protein>
<dbReference type="AlphaFoldDB" id="A0AAD5RFD4"/>
<sequence>MPLAVFPRSRGSIGYRSRRTGVRNHASAVVLAPSSAQQPPSAVANQPPAPVYTYTPSAAAGAGNGTYNSPALQYVPFTAIGPNVLWSDEAAAVVPASATPPPPAFDWGPGSAVLPAPTGNAANQSEGPLVSYQDWAQANNHTNGEAGGETLDQTEGHGLDDHTNHGPMASDGSSA</sequence>
<name>A0AAD5RFD4_9PEZI</name>